<dbReference type="PANTHER" id="PTHR45947">
    <property type="entry name" value="SULFOQUINOVOSYL TRANSFERASE SQD2"/>
    <property type="match status" value="1"/>
</dbReference>
<dbReference type="OrthoDB" id="5443996at2"/>
<evidence type="ECO:0000259" key="1">
    <source>
        <dbReference type="Pfam" id="PF13439"/>
    </source>
</evidence>
<dbReference type="SUPFAM" id="SSF53756">
    <property type="entry name" value="UDP-Glycosyltransferase/glycogen phosphorylase"/>
    <property type="match status" value="1"/>
</dbReference>
<organism evidence="2 3">
    <name type="scientific">Eilatimonas milleporae</name>
    <dbReference type="NCBI Taxonomy" id="911205"/>
    <lineage>
        <taxon>Bacteria</taxon>
        <taxon>Pseudomonadati</taxon>
        <taxon>Pseudomonadota</taxon>
        <taxon>Alphaproteobacteria</taxon>
        <taxon>Kordiimonadales</taxon>
        <taxon>Kordiimonadaceae</taxon>
        <taxon>Eilatimonas</taxon>
    </lineage>
</organism>
<comment type="caution">
    <text evidence="2">The sequence shown here is derived from an EMBL/GenBank/DDBJ whole genome shotgun (WGS) entry which is preliminary data.</text>
</comment>
<gene>
    <name evidence="2" type="ORF">BXY39_3652</name>
</gene>
<name>A0A3M0BVQ3_9PROT</name>
<dbReference type="PANTHER" id="PTHR45947:SF3">
    <property type="entry name" value="SULFOQUINOVOSYL TRANSFERASE SQD2"/>
    <property type="match status" value="1"/>
</dbReference>
<dbReference type="RefSeq" id="WP_121940287.1">
    <property type="nucleotide sequence ID" value="NZ_REFR01000016.1"/>
</dbReference>
<dbReference type="Gene3D" id="3.40.50.2000">
    <property type="entry name" value="Glycogen Phosphorylase B"/>
    <property type="match status" value="2"/>
</dbReference>
<accession>A0A3M0BVQ3</accession>
<dbReference type="FunCoup" id="A0A3M0BVQ3">
    <property type="interactions" value="268"/>
</dbReference>
<dbReference type="InterPro" id="IPR050194">
    <property type="entry name" value="Glycosyltransferase_grp1"/>
</dbReference>
<keyword evidence="2" id="KW-0328">Glycosyltransferase</keyword>
<dbReference type="InterPro" id="IPR028098">
    <property type="entry name" value="Glyco_trans_4-like_N"/>
</dbReference>
<dbReference type="Pfam" id="PF13439">
    <property type="entry name" value="Glyco_transf_4"/>
    <property type="match status" value="1"/>
</dbReference>
<keyword evidence="3" id="KW-1185">Reference proteome</keyword>
<dbReference type="GO" id="GO:0016757">
    <property type="term" value="F:glycosyltransferase activity"/>
    <property type="evidence" value="ECO:0007669"/>
    <property type="project" value="UniProtKB-KW"/>
</dbReference>
<dbReference type="Proteomes" id="UP000271227">
    <property type="component" value="Unassembled WGS sequence"/>
</dbReference>
<keyword evidence="2" id="KW-0808">Transferase</keyword>
<dbReference type="Pfam" id="PF13692">
    <property type="entry name" value="Glyco_trans_1_4"/>
    <property type="match status" value="1"/>
</dbReference>
<protein>
    <submittedName>
        <fullName evidence="2">Phosphatidylinositol alpha-1,6-mannosyltransferase</fullName>
    </submittedName>
</protein>
<dbReference type="EMBL" id="REFR01000016">
    <property type="protein sequence ID" value="RMB01468.1"/>
    <property type="molecule type" value="Genomic_DNA"/>
</dbReference>
<evidence type="ECO:0000313" key="2">
    <source>
        <dbReference type="EMBL" id="RMB01468.1"/>
    </source>
</evidence>
<reference evidence="2 3" key="1">
    <citation type="submission" date="2018-10" db="EMBL/GenBank/DDBJ databases">
        <title>Genomic Encyclopedia of Archaeal and Bacterial Type Strains, Phase II (KMG-II): from individual species to whole genera.</title>
        <authorList>
            <person name="Goeker M."/>
        </authorList>
    </citation>
    <scope>NUCLEOTIDE SEQUENCE [LARGE SCALE GENOMIC DNA]</scope>
    <source>
        <strain evidence="2 3">DSM 25217</strain>
    </source>
</reference>
<evidence type="ECO:0000313" key="3">
    <source>
        <dbReference type="Proteomes" id="UP000271227"/>
    </source>
</evidence>
<sequence>MERIRQNTPALLFVSDNFPPVIGGSAMVYDRLCRLLQDHSGKPGAIRVVALSSTHGFDGAEKAGWRVHDRTCGYPIHRRRHLATPQIRPVTGLVSRLHNLLDEVRFSTALLFHLVRTVRREKIDIICLGELLTLGWLAGPLRWMTRRPVILYTHGEEITQQVDTIFGRRRGRFLANASHVIAVSRFCRSQILERYGVEPSHVSVVPNGVDLNRFTAGARDQEFHARFAVTDGPLVVAAGRHVERKGFDYLIEAMPLVQRHFPTVRLVLAGTGPLTPHLKARCADLDMDGIIRFTGPLSDSDLVRLYRAADLFAMPNRTMPDGDTEGFGLVFLEAAACGLPSLAGRAGGAVEAVIDGTTGCLVQADTPGAVADALIRLLGQPDLLQAMRAAARPHAETFSWENSADCFVKVLQLLDKAQ</sequence>
<proteinExistence type="predicted"/>
<dbReference type="AlphaFoldDB" id="A0A3M0BVQ3"/>
<feature type="domain" description="Glycosyltransferase subfamily 4-like N-terminal" evidence="1">
    <location>
        <begin position="61"/>
        <end position="213"/>
    </location>
</feature>
<dbReference type="CDD" id="cd03801">
    <property type="entry name" value="GT4_PimA-like"/>
    <property type="match status" value="1"/>
</dbReference>
<dbReference type="InParanoid" id="A0A3M0BVQ3"/>